<comment type="caution">
    <text evidence="1">The sequence shown here is derived from an EMBL/GenBank/DDBJ whole genome shotgun (WGS) entry which is preliminary data.</text>
</comment>
<accession>A0ABD0P128</accession>
<feature type="non-terminal residue" evidence="1">
    <location>
        <position position="64"/>
    </location>
</feature>
<evidence type="ECO:0000313" key="2">
    <source>
        <dbReference type="Proteomes" id="UP001529510"/>
    </source>
</evidence>
<organism evidence="1 2">
    <name type="scientific">Cirrhinus mrigala</name>
    <name type="common">Mrigala</name>
    <dbReference type="NCBI Taxonomy" id="683832"/>
    <lineage>
        <taxon>Eukaryota</taxon>
        <taxon>Metazoa</taxon>
        <taxon>Chordata</taxon>
        <taxon>Craniata</taxon>
        <taxon>Vertebrata</taxon>
        <taxon>Euteleostomi</taxon>
        <taxon>Actinopterygii</taxon>
        <taxon>Neopterygii</taxon>
        <taxon>Teleostei</taxon>
        <taxon>Ostariophysi</taxon>
        <taxon>Cypriniformes</taxon>
        <taxon>Cyprinidae</taxon>
        <taxon>Labeoninae</taxon>
        <taxon>Labeonini</taxon>
        <taxon>Cirrhinus</taxon>
    </lineage>
</organism>
<dbReference type="Proteomes" id="UP001529510">
    <property type="component" value="Unassembled WGS sequence"/>
</dbReference>
<gene>
    <name evidence="1" type="ORF">M9458_038377</name>
</gene>
<proteinExistence type="predicted"/>
<name>A0ABD0P128_CIRMR</name>
<keyword evidence="2" id="KW-1185">Reference proteome</keyword>
<feature type="non-terminal residue" evidence="1">
    <location>
        <position position="1"/>
    </location>
</feature>
<reference evidence="1 2" key="1">
    <citation type="submission" date="2024-05" db="EMBL/GenBank/DDBJ databases">
        <title>Genome sequencing and assembly of Indian major carp, Cirrhinus mrigala (Hamilton, 1822).</title>
        <authorList>
            <person name="Mohindra V."/>
            <person name="Chowdhury L.M."/>
            <person name="Lal K."/>
            <person name="Jena J.K."/>
        </authorList>
    </citation>
    <scope>NUCLEOTIDE SEQUENCE [LARGE SCALE GENOMIC DNA]</scope>
    <source>
        <strain evidence="1">CM1030</strain>
        <tissue evidence="1">Blood</tissue>
    </source>
</reference>
<dbReference type="EMBL" id="JAMKFB020000019">
    <property type="protein sequence ID" value="KAL0166533.1"/>
    <property type="molecule type" value="Genomic_DNA"/>
</dbReference>
<dbReference type="AlphaFoldDB" id="A0ABD0P128"/>
<protein>
    <submittedName>
        <fullName evidence="1">Uncharacterized protein</fullName>
    </submittedName>
</protein>
<sequence>VMPQHVLPLKQHQQLHKIPPQHHQPFLPHHLIAGCPKDTHMGPNIGGRSLPPEAHAILQSFIQE</sequence>
<evidence type="ECO:0000313" key="1">
    <source>
        <dbReference type="EMBL" id="KAL0166533.1"/>
    </source>
</evidence>